<dbReference type="Proteomes" id="UP000613030">
    <property type="component" value="Unassembled WGS sequence"/>
</dbReference>
<feature type="signal peptide" evidence="1">
    <location>
        <begin position="1"/>
        <end position="22"/>
    </location>
</feature>
<proteinExistence type="predicted"/>
<comment type="caution">
    <text evidence="2">The sequence shown here is derived from an EMBL/GenBank/DDBJ whole genome shotgun (WGS) entry which is preliminary data.</text>
</comment>
<keyword evidence="1" id="KW-0732">Signal</keyword>
<evidence type="ECO:0008006" key="4">
    <source>
        <dbReference type="Google" id="ProtNLM"/>
    </source>
</evidence>
<organism evidence="2 3">
    <name type="scientific">Chryseolinea lacunae</name>
    <dbReference type="NCBI Taxonomy" id="2801331"/>
    <lineage>
        <taxon>Bacteria</taxon>
        <taxon>Pseudomonadati</taxon>
        <taxon>Bacteroidota</taxon>
        <taxon>Cytophagia</taxon>
        <taxon>Cytophagales</taxon>
        <taxon>Fulvivirgaceae</taxon>
        <taxon>Chryseolinea</taxon>
    </lineage>
</organism>
<accession>A0ABS1KW67</accession>
<keyword evidence="3" id="KW-1185">Reference proteome</keyword>
<evidence type="ECO:0000313" key="2">
    <source>
        <dbReference type="EMBL" id="MBL0743472.1"/>
    </source>
</evidence>
<dbReference type="PROSITE" id="PS51257">
    <property type="entry name" value="PROKAR_LIPOPROTEIN"/>
    <property type="match status" value="1"/>
</dbReference>
<feature type="chain" id="PRO_5045089405" description="PKD domain-containing protein" evidence="1">
    <location>
        <begin position="23"/>
        <end position="129"/>
    </location>
</feature>
<sequence>MKTFRNIAFVFVVLSLVSACNNYEFPTPPYATVETLPVTDITSTSVTLHGTLVSLTTDPVLEHGFLWSYADFDTNSEFKWSLGPKTETGSFDYKLSEDIVAGKTYYVKAYVKTNGYTFYGQMTTFNRPK</sequence>
<evidence type="ECO:0000313" key="3">
    <source>
        <dbReference type="Proteomes" id="UP000613030"/>
    </source>
</evidence>
<name>A0ABS1KW67_9BACT</name>
<gene>
    <name evidence="2" type="ORF">JI741_19725</name>
</gene>
<protein>
    <recommendedName>
        <fullName evidence="4">PKD domain-containing protein</fullName>
    </recommendedName>
</protein>
<reference evidence="2 3" key="1">
    <citation type="submission" date="2021-01" db="EMBL/GenBank/DDBJ databases">
        <title>Chryseolinea sp. Jin1 Genome sequencing and assembly.</title>
        <authorList>
            <person name="Kim I."/>
        </authorList>
    </citation>
    <scope>NUCLEOTIDE SEQUENCE [LARGE SCALE GENOMIC DNA]</scope>
    <source>
        <strain evidence="2 3">Jin1</strain>
    </source>
</reference>
<dbReference type="RefSeq" id="WP_202012817.1">
    <property type="nucleotide sequence ID" value="NZ_JAERRB010000007.1"/>
</dbReference>
<evidence type="ECO:0000256" key="1">
    <source>
        <dbReference type="SAM" id="SignalP"/>
    </source>
</evidence>
<dbReference type="EMBL" id="JAERRB010000007">
    <property type="protein sequence ID" value="MBL0743472.1"/>
    <property type="molecule type" value="Genomic_DNA"/>
</dbReference>